<keyword evidence="1 5" id="KW-0597">Phosphoprotein</keyword>
<proteinExistence type="predicted"/>
<dbReference type="Pfam" id="PF00196">
    <property type="entry name" value="GerE"/>
    <property type="match status" value="1"/>
</dbReference>
<evidence type="ECO:0000313" key="8">
    <source>
        <dbReference type="EMBL" id="OYD50591.1"/>
    </source>
</evidence>
<dbReference type="PANTHER" id="PTHR43214">
    <property type="entry name" value="TWO-COMPONENT RESPONSE REGULATOR"/>
    <property type="match status" value="1"/>
</dbReference>
<feature type="domain" description="Response regulatory" evidence="7">
    <location>
        <begin position="8"/>
        <end position="124"/>
    </location>
</feature>
<dbReference type="GO" id="GO:0006355">
    <property type="term" value="P:regulation of DNA-templated transcription"/>
    <property type="evidence" value="ECO:0007669"/>
    <property type="project" value="InterPro"/>
</dbReference>
<dbReference type="SMART" id="SM00448">
    <property type="entry name" value="REC"/>
    <property type="match status" value="1"/>
</dbReference>
<protein>
    <submittedName>
        <fullName evidence="8">DNA-binding response regulator</fullName>
    </submittedName>
</protein>
<dbReference type="SMART" id="SM00421">
    <property type="entry name" value="HTH_LUXR"/>
    <property type="match status" value="1"/>
</dbReference>
<evidence type="ECO:0000256" key="5">
    <source>
        <dbReference type="PROSITE-ProRule" id="PRU00169"/>
    </source>
</evidence>
<comment type="caution">
    <text evidence="8">The sequence shown here is derived from an EMBL/GenBank/DDBJ whole genome shotgun (WGS) entry which is preliminary data.</text>
</comment>
<dbReference type="PRINTS" id="PR00038">
    <property type="entry name" value="HTHLUXR"/>
</dbReference>
<dbReference type="CDD" id="cd17535">
    <property type="entry name" value="REC_NarL-like"/>
    <property type="match status" value="1"/>
</dbReference>
<feature type="modified residue" description="4-aspartylphosphate" evidence="5">
    <location>
        <position position="59"/>
    </location>
</feature>
<reference evidence="8 9" key="1">
    <citation type="submission" date="2017-07" db="EMBL/GenBank/DDBJ databases">
        <title>Acidovorax KNDSW TSA 6 genome sequence and assembly.</title>
        <authorList>
            <person name="Mayilraj S."/>
        </authorList>
    </citation>
    <scope>NUCLEOTIDE SEQUENCE [LARGE SCALE GENOMIC DNA]</scope>
    <source>
        <strain evidence="8 9">KNDSW-TSA6</strain>
    </source>
</reference>
<keyword evidence="4" id="KW-0804">Transcription</keyword>
<dbReference type="OrthoDB" id="3374006at2"/>
<dbReference type="Gene3D" id="3.40.50.2300">
    <property type="match status" value="1"/>
</dbReference>
<evidence type="ECO:0000259" key="6">
    <source>
        <dbReference type="PROSITE" id="PS50043"/>
    </source>
</evidence>
<dbReference type="EMBL" id="NOIG01000006">
    <property type="protein sequence ID" value="OYD50591.1"/>
    <property type="molecule type" value="Genomic_DNA"/>
</dbReference>
<dbReference type="InterPro" id="IPR016032">
    <property type="entry name" value="Sig_transdc_resp-reg_C-effctor"/>
</dbReference>
<dbReference type="Pfam" id="PF00072">
    <property type="entry name" value="Response_reg"/>
    <property type="match status" value="1"/>
</dbReference>
<dbReference type="InterPro" id="IPR039420">
    <property type="entry name" value="WalR-like"/>
</dbReference>
<dbReference type="GO" id="GO:0003677">
    <property type="term" value="F:DNA binding"/>
    <property type="evidence" value="ECO:0007669"/>
    <property type="project" value="UniProtKB-KW"/>
</dbReference>
<keyword evidence="2" id="KW-0805">Transcription regulation</keyword>
<dbReference type="SUPFAM" id="SSF46894">
    <property type="entry name" value="C-terminal effector domain of the bipartite response regulators"/>
    <property type="match status" value="1"/>
</dbReference>
<name>A0A235ENI7_9BURK</name>
<dbReference type="GO" id="GO:0000160">
    <property type="term" value="P:phosphorelay signal transduction system"/>
    <property type="evidence" value="ECO:0007669"/>
    <property type="project" value="InterPro"/>
</dbReference>
<keyword evidence="9" id="KW-1185">Reference proteome</keyword>
<dbReference type="SUPFAM" id="SSF52172">
    <property type="entry name" value="CheY-like"/>
    <property type="match status" value="1"/>
</dbReference>
<dbReference type="InterPro" id="IPR058245">
    <property type="entry name" value="NreC/VraR/RcsB-like_REC"/>
</dbReference>
<feature type="domain" description="HTH luxR-type" evidence="6">
    <location>
        <begin position="165"/>
        <end position="230"/>
    </location>
</feature>
<dbReference type="PROSITE" id="PS50110">
    <property type="entry name" value="RESPONSE_REGULATORY"/>
    <property type="match status" value="1"/>
</dbReference>
<sequence length="233" mass="24651">MAPQPPVTLLVVDDHTLFRRGLIALLGQDPGLLVVGEAGDAAEALRLAPQLLPQVILLDNHLPGVMGVDAIRGLREVAPASRVLMLTVSEDGQDLAAALRNGAQGYLLKTIEGDLLAEAIRRAARGEPVVSPELMGKLVAAFQSQGAPEVPPAMPVPPQVAPPDASAAVAQLSPREEDVLREIARGASNKEIARTLDIAETTVKIHVQHILRKLGLSSRVQAAVYASDRQRAE</sequence>
<accession>A0A235ENI7</accession>
<dbReference type="PROSITE" id="PS00622">
    <property type="entry name" value="HTH_LUXR_1"/>
    <property type="match status" value="1"/>
</dbReference>
<keyword evidence="3 8" id="KW-0238">DNA-binding</keyword>
<dbReference type="AlphaFoldDB" id="A0A235ENI7"/>
<evidence type="ECO:0000256" key="2">
    <source>
        <dbReference type="ARBA" id="ARBA00023015"/>
    </source>
</evidence>
<dbReference type="PANTHER" id="PTHR43214:SF41">
    <property type="entry name" value="NITRATE_NITRITE RESPONSE REGULATOR PROTEIN NARP"/>
    <property type="match status" value="1"/>
</dbReference>
<dbReference type="InterPro" id="IPR000792">
    <property type="entry name" value="Tscrpt_reg_LuxR_C"/>
</dbReference>
<evidence type="ECO:0000256" key="3">
    <source>
        <dbReference type="ARBA" id="ARBA00023125"/>
    </source>
</evidence>
<evidence type="ECO:0000256" key="4">
    <source>
        <dbReference type="ARBA" id="ARBA00023163"/>
    </source>
</evidence>
<dbReference type="Proteomes" id="UP000215441">
    <property type="component" value="Unassembled WGS sequence"/>
</dbReference>
<dbReference type="PROSITE" id="PS50043">
    <property type="entry name" value="HTH_LUXR_2"/>
    <property type="match status" value="1"/>
</dbReference>
<dbReference type="InterPro" id="IPR011006">
    <property type="entry name" value="CheY-like_superfamily"/>
</dbReference>
<gene>
    <name evidence="8" type="ORF">CBY09_10730</name>
</gene>
<evidence type="ECO:0000313" key="9">
    <source>
        <dbReference type="Proteomes" id="UP000215441"/>
    </source>
</evidence>
<evidence type="ECO:0000256" key="1">
    <source>
        <dbReference type="ARBA" id="ARBA00022553"/>
    </source>
</evidence>
<dbReference type="CDD" id="cd06170">
    <property type="entry name" value="LuxR_C_like"/>
    <property type="match status" value="1"/>
</dbReference>
<organism evidence="8 9">
    <name type="scientific">Acidovorax kalamii</name>
    <dbReference type="NCBI Taxonomy" id="2004485"/>
    <lineage>
        <taxon>Bacteria</taxon>
        <taxon>Pseudomonadati</taxon>
        <taxon>Pseudomonadota</taxon>
        <taxon>Betaproteobacteria</taxon>
        <taxon>Burkholderiales</taxon>
        <taxon>Comamonadaceae</taxon>
        <taxon>Acidovorax</taxon>
    </lineage>
</organism>
<dbReference type="InterPro" id="IPR001789">
    <property type="entry name" value="Sig_transdc_resp-reg_receiver"/>
</dbReference>
<evidence type="ECO:0000259" key="7">
    <source>
        <dbReference type="PROSITE" id="PS50110"/>
    </source>
</evidence>